<dbReference type="AlphaFoldDB" id="A0A3B1BQV4"/>
<evidence type="ECO:0000259" key="2">
    <source>
        <dbReference type="Pfam" id="PF01609"/>
    </source>
</evidence>
<dbReference type="PANTHER" id="PTHR34614:SF2">
    <property type="entry name" value="TRANSPOSASE IS4-LIKE DOMAIN-CONTAINING PROTEIN"/>
    <property type="match status" value="1"/>
</dbReference>
<protein>
    <submittedName>
        <fullName evidence="3">Mobile element protein</fullName>
    </submittedName>
</protein>
<dbReference type="InterPro" id="IPR012337">
    <property type="entry name" value="RNaseH-like_sf"/>
</dbReference>
<feature type="domain" description="Transposase IS4-like" evidence="2">
    <location>
        <begin position="190"/>
        <end position="464"/>
    </location>
</feature>
<dbReference type="NCBIfam" id="NF033559">
    <property type="entry name" value="transpos_IS1634"/>
    <property type="match status" value="1"/>
</dbReference>
<feature type="region of interest" description="Disordered" evidence="1">
    <location>
        <begin position="488"/>
        <end position="517"/>
    </location>
</feature>
<dbReference type="InterPro" id="IPR002559">
    <property type="entry name" value="Transposase_11"/>
</dbReference>
<accession>A0A3B1BQV4</accession>
<proteinExistence type="predicted"/>
<dbReference type="GO" id="GO:0004803">
    <property type="term" value="F:transposase activity"/>
    <property type="evidence" value="ECO:0007669"/>
    <property type="project" value="InterPro"/>
</dbReference>
<name>A0A3B1BQV4_9ZZZZ</name>
<organism evidence="3">
    <name type="scientific">hydrothermal vent metagenome</name>
    <dbReference type="NCBI Taxonomy" id="652676"/>
    <lineage>
        <taxon>unclassified sequences</taxon>
        <taxon>metagenomes</taxon>
        <taxon>ecological metagenomes</taxon>
    </lineage>
</organism>
<dbReference type="Pfam" id="PF01609">
    <property type="entry name" value="DDE_Tnp_1"/>
    <property type="match status" value="1"/>
</dbReference>
<evidence type="ECO:0000313" key="3">
    <source>
        <dbReference type="EMBL" id="VAX14583.1"/>
    </source>
</evidence>
<dbReference type="GO" id="GO:0003677">
    <property type="term" value="F:DNA binding"/>
    <property type="evidence" value="ECO:0007669"/>
    <property type="project" value="InterPro"/>
</dbReference>
<dbReference type="EMBL" id="UOFZ01000181">
    <property type="protein sequence ID" value="VAX14583.1"/>
    <property type="molecule type" value="Genomic_DNA"/>
</dbReference>
<evidence type="ECO:0000256" key="1">
    <source>
        <dbReference type="SAM" id="MobiDB-lite"/>
    </source>
</evidence>
<dbReference type="InterPro" id="IPR047654">
    <property type="entry name" value="IS1634_transpos"/>
</dbReference>
<dbReference type="SUPFAM" id="SSF53098">
    <property type="entry name" value="Ribonuclease H-like"/>
    <property type="match status" value="1"/>
</dbReference>
<dbReference type="PANTHER" id="PTHR34614">
    <property type="match status" value="1"/>
</dbReference>
<gene>
    <name evidence="3" type="ORF">MNBD_GAMMA24-262</name>
</gene>
<dbReference type="GO" id="GO:0006313">
    <property type="term" value="P:DNA transposition"/>
    <property type="evidence" value="ECO:0007669"/>
    <property type="project" value="InterPro"/>
</dbReference>
<reference evidence="3" key="1">
    <citation type="submission" date="2018-06" db="EMBL/GenBank/DDBJ databases">
        <authorList>
            <person name="Zhirakovskaya E."/>
        </authorList>
    </citation>
    <scope>NUCLEOTIDE SEQUENCE</scope>
</reference>
<sequence>MAMYIDIVPNRKSPPAILLRESIRQGKKIVKRTIANLSSLSIEQAQGIRRILKGEQLVQPEAHFDILSSRAHGHVDAVLFTIRKLRLDKLIATRRCKERDLVIAMIASRILGPESKPALSRSWENTTLGELLEVEKADEDELYAAMDWLYERQERIENKLAKRHLQEGGRVLYDLSSSYFEGTQCPLAERGYSRDQKKGKLQVNYGLLTDDRGCPVSISVFPGNTSDSTTLLPQVERLQDAFNLKSVVLVGDRGMISQKQVDELKGHSGMDWITALKTGAIRKLMDAEAIQLTLFDERNLFEFTHQDFPGEKLVACRNPELAYRRKHKREALLKATTEALEKIQGMIARGRLKETDKIGVRVGRVINQHKMAKHFKLEIVDNQFSFEVDAEKVKAEAALDGIYVIRTSVTDGMSAEDVVRHYKALSQVERAFRSIKTMDLDVRPIHHYQEQRVRAHLFLCMLAYYVKWHMMEAWRPLLFADEDQQAKQERDPVAPAKRSVEAESKVQSKQLPDGSPVHSFQSLLRNLATIVRNICQSRDTEAITPAFTIDTQRTQNQQKAFQLLKAIKM</sequence>
<feature type="compositionally biased region" description="Basic and acidic residues" evidence="1">
    <location>
        <begin position="488"/>
        <end position="506"/>
    </location>
</feature>